<protein>
    <submittedName>
        <fullName evidence="2">Uncharacterized protein</fullName>
    </submittedName>
</protein>
<feature type="region of interest" description="Disordered" evidence="1">
    <location>
        <begin position="1"/>
        <end position="126"/>
    </location>
</feature>
<proteinExistence type="predicted"/>
<gene>
    <name evidence="2" type="ORF">BJ508DRAFT_315643</name>
</gene>
<dbReference type="EMBL" id="ML119933">
    <property type="protein sequence ID" value="RPA71402.1"/>
    <property type="molecule type" value="Genomic_DNA"/>
</dbReference>
<evidence type="ECO:0000313" key="2">
    <source>
        <dbReference type="EMBL" id="RPA71402.1"/>
    </source>
</evidence>
<dbReference type="AlphaFoldDB" id="A0A3N4H9Z6"/>
<feature type="compositionally biased region" description="Low complexity" evidence="1">
    <location>
        <begin position="63"/>
        <end position="80"/>
    </location>
</feature>
<reference evidence="2 3" key="1">
    <citation type="journal article" date="2018" name="Nat. Ecol. Evol.">
        <title>Pezizomycetes genomes reveal the molecular basis of ectomycorrhizal truffle lifestyle.</title>
        <authorList>
            <person name="Murat C."/>
            <person name="Payen T."/>
            <person name="Noel B."/>
            <person name="Kuo A."/>
            <person name="Morin E."/>
            <person name="Chen J."/>
            <person name="Kohler A."/>
            <person name="Krizsan K."/>
            <person name="Balestrini R."/>
            <person name="Da Silva C."/>
            <person name="Montanini B."/>
            <person name="Hainaut M."/>
            <person name="Levati E."/>
            <person name="Barry K.W."/>
            <person name="Belfiori B."/>
            <person name="Cichocki N."/>
            <person name="Clum A."/>
            <person name="Dockter R.B."/>
            <person name="Fauchery L."/>
            <person name="Guy J."/>
            <person name="Iotti M."/>
            <person name="Le Tacon F."/>
            <person name="Lindquist E.A."/>
            <person name="Lipzen A."/>
            <person name="Malagnac F."/>
            <person name="Mello A."/>
            <person name="Molinier V."/>
            <person name="Miyauchi S."/>
            <person name="Poulain J."/>
            <person name="Riccioni C."/>
            <person name="Rubini A."/>
            <person name="Sitrit Y."/>
            <person name="Splivallo R."/>
            <person name="Traeger S."/>
            <person name="Wang M."/>
            <person name="Zifcakova L."/>
            <person name="Wipf D."/>
            <person name="Zambonelli A."/>
            <person name="Paolocci F."/>
            <person name="Nowrousian M."/>
            <person name="Ottonello S."/>
            <person name="Baldrian P."/>
            <person name="Spatafora J.W."/>
            <person name="Henrissat B."/>
            <person name="Nagy L.G."/>
            <person name="Aury J.M."/>
            <person name="Wincker P."/>
            <person name="Grigoriev I.V."/>
            <person name="Bonfante P."/>
            <person name="Martin F.M."/>
        </authorList>
    </citation>
    <scope>NUCLEOTIDE SEQUENCE [LARGE SCALE GENOMIC DNA]</scope>
    <source>
        <strain evidence="2 3">RN42</strain>
    </source>
</reference>
<evidence type="ECO:0000313" key="3">
    <source>
        <dbReference type="Proteomes" id="UP000275078"/>
    </source>
</evidence>
<organism evidence="2 3">
    <name type="scientific">Ascobolus immersus RN42</name>
    <dbReference type="NCBI Taxonomy" id="1160509"/>
    <lineage>
        <taxon>Eukaryota</taxon>
        <taxon>Fungi</taxon>
        <taxon>Dikarya</taxon>
        <taxon>Ascomycota</taxon>
        <taxon>Pezizomycotina</taxon>
        <taxon>Pezizomycetes</taxon>
        <taxon>Pezizales</taxon>
        <taxon>Ascobolaceae</taxon>
        <taxon>Ascobolus</taxon>
    </lineage>
</organism>
<sequence>MPVLRQRAIPPMSLSSDEPFLLRAIPPASQSSAPESHPSDESVLRAREPSLLRVSPPRPRVVPPTSQSAAPESQSSASESYRSKQTSPPPKLGQVLLQSQSSDKPVLPAPTSPSSSAIRQACPFLR</sequence>
<feature type="compositionally biased region" description="Basic and acidic residues" evidence="1">
    <location>
        <begin position="37"/>
        <end position="50"/>
    </location>
</feature>
<accession>A0A3N4H9Z6</accession>
<dbReference type="Proteomes" id="UP000275078">
    <property type="component" value="Unassembled WGS sequence"/>
</dbReference>
<evidence type="ECO:0000256" key="1">
    <source>
        <dbReference type="SAM" id="MobiDB-lite"/>
    </source>
</evidence>
<name>A0A3N4H9Z6_ASCIM</name>
<keyword evidence="3" id="KW-1185">Reference proteome</keyword>